<dbReference type="STRING" id="1333998.M2A_3141"/>
<accession>A0A081BF24</accession>
<sequence>MGRTLEQIMESLPEERRKKIEAGAQELLALHELREAAELTQVDLAKLVGLSQSAVSQLEKKGDARVSTLSKYVQAIGGQLELVVKMPNGATVSLRSLKNEENDELKSAS</sequence>
<gene>
    <name evidence="2" type="ORF">M2A_3141</name>
</gene>
<feature type="domain" description="HTH cro/C1-type" evidence="1">
    <location>
        <begin position="30"/>
        <end position="83"/>
    </location>
</feature>
<evidence type="ECO:0000313" key="2">
    <source>
        <dbReference type="EMBL" id="GAK46642.1"/>
    </source>
</evidence>
<dbReference type="eggNOG" id="COG1396">
    <property type="taxonomic scope" value="Bacteria"/>
</dbReference>
<dbReference type="Pfam" id="PF01381">
    <property type="entry name" value="HTH_3"/>
    <property type="match status" value="1"/>
</dbReference>
<reference evidence="2 3" key="1">
    <citation type="submission" date="2014-07" db="EMBL/GenBank/DDBJ databases">
        <title>Tepidicaulis marinum gen. nov., sp. nov., a novel marine bacterium denitrifying nitrate to nitrous oxide strictly under microaerobic conditions.</title>
        <authorList>
            <person name="Takeuchi M."/>
            <person name="Yamagishi T."/>
            <person name="Kamagata Y."/>
            <person name="Oshima K."/>
            <person name="Hattori M."/>
            <person name="Katayama T."/>
            <person name="Hanada S."/>
            <person name="Tamaki H."/>
            <person name="Marumo K."/>
            <person name="Maeda H."/>
            <person name="Nedachi M."/>
            <person name="Iwasaki W."/>
            <person name="Suwa Y."/>
            <person name="Sakata S."/>
        </authorList>
    </citation>
    <scope>NUCLEOTIDE SEQUENCE [LARGE SCALE GENOMIC DNA]</scope>
    <source>
        <strain evidence="2 3">MA2</strain>
    </source>
</reference>
<proteinExistence type="predicted"/>
<dbReference type="SMART" id="SM00530">
    <property type="entry name" value="HTH_XRE"/>
    <property type="match status" value="1"/>
</dbReference>
<keyword evidence="3" id="KW-1185">Reference proteome</keyword>
<name>A0A081BF24_9HYPH</name>
<protein>
    <submittedName>
        <fullName evidence="2">Transcriptional regulator</fullName>
    </submittedName>
</protein>
<dbReference type="PROSITE" id="PS50943">
    <property type="entry name" value="HTH_CROC1"/>
    <property type="match status" value="1"/>
</dbReference>
<dbReference type="Proteomes" id="UP000028702">
    <property type="component" value="Unassembled WGS sequence"/>
</dbReference>
<dbReference type="SUPFAM" id="SSF47413">
    <property type="entry name" value="lambda repressor-like DNA-binding domains"/>
    <property type="match status" value="1"/>
</dbReference>
<comment type="caution">
    <text evidence="2">The sequence shown here is derived from an EMBL/GenBank/DDBJ whole genome shotgun (WGS) entry which is preliminary data.</text>
</comment>
<dbReference type="InterPro" id="IPR001387">
    <property type="entry name" value="Cro/C1-type_HTH"/>
</dbReference>
<dbReference type="InterPro" id="IPR010982">
    <property type="entry name" value="Lambda_DNA-bd_dom_sf"/>
</dbReference>
<evidence type="ECO:0000259" key="1">
    <source>
        <dbReference type="PROSITE" id="PS50943"/>
    </source>
</evidence>
<dbReference type="GO" id="GO:0003677">
    <property type="term" value="F:DNA binding"/>
    <property type="evidence" value="ECO:0007669"/>
    <property type="project" value="InterPro"/>
</dbReference>
<dbReference type="AlphaFoldDB" id="A0A081BF24"/>
<organism evidence="2 3">
    <name type="scientific">Tepidicaulis marinus</name>
    <dbReference type="NCBI Taxonomy" id="1333998"/>
    <lineage>
        <taxon>Bacteria</taxon>
        <taxon>Pseudomonadati</taxon>
        <taxon>Pseudomonadota</taxon>
        <taxon>Alphaproteobacteria</taxon>
        <taxon>Hyphomicrobiales</taxon>
        <taxon>Parvibaculaceae</taxon>
        <taxon>Tepidicaulis</taxon>
    </lineage>
</organism>
<evidence type="ECO:0000313" key="3">
    <source>
        <dbReference type="Proteomes" id="UP000028702"/>
    </source>
</evidence>
<dbReference type="CDD" id="cd00093">
    <property type="entry name" value="HTH_XRE"/>
    <property type="match status" value="1"/>
</dbReference>
<dbReference type="Gene3D" id="1.10.260.40">
    <property type="entry name" value="lambda repressor-like DNA-binding domains"/>
    <property type="match status" value="1"/>
</dbReference>
<dbReference type="EMBL" id="BBIO01000023">
    <property type="protein sequence ID" value="GAK46642.1"/>
    <property type="molecule type" value="Genomic_DNA"/>
</dbReference>